<name>A0A4Q7PKJ3_9FIRM</name>
<keyword evidence="3" id="KW-0804">Transcription</keyword>
<reference evidence="5 6" key="1">
    <citation type="submission" date="2019-02" db="EMBL/GenBank/DDBJ databases">
        <title>Genomic Encyclopedia of Type Strains, Phase IV (KMG-IV): sequencing the most valuable type-strain genomes for metagenomic binning, comparative biology and taxonomic classification.</title>
        <authorList>
            <person name="Goeker M."/>
        </authorList>
    </citation>
    <scope>NUCLEOTIDE SEQUENCE [LARGE SCALE GENOMIC DNA]</scope>
    <source>
        <strain evidence="5 6">DSM 29486</strain>
    </source>
</reference>
<dbReference type="GO" id="GO:0045892">
    <property type="term" value="P:negative regulation of DNA-templated transcription"/>
    <property type="evidence" value="ECO:0007669"/>
    <property type="project" value="TreeGrafter"/>
</dbReference>
<evidence type="ECO:0000256" key="1">
    <source>
        <dbReference type="ARBA" id="ARBA00023015"/>
    </source>
</evidence>
<dbReference type="SMART" id="SM00345">
    <property type="entry name" value="HTH_GNTR"/>
    <property type="match status" value="2"/>
</dbReference>
<dbReference type="SUPFAM" id="SSF46785">
    <property type="entry name" value="Winged helix' DNA-binding domain"/>
    <property type="match status" value="2"/>
</dbReference>
<dbReference type="RefSeq" id="WP_130435196.1">
    <property type="nucleotide sequence ID" value="NZ_SGXF01000003.1"/>
</dbReference>
<dbReference type="EMBL" id="SGXF01000003">
    <property type="protein sequence ID" value="RZT00589.1"/>
    <property type="molecule type" value="Genomic_DNA"/>
</dbReference>
<dbReference type="PANTHER" id="PTHR44846">
    <property type="entry name" value="MANNOSYL-D-GLYCERATE TRANSPORT/METABOLISM SYSTEM REPRESSOR MNGR-RELATED"/>
    <property type="match status" value="1"/>
</dbReference>
<evidence type="ECO:0000313" key="5">
    <source>
        <dbReference type="EMBL" id="RZT00589.1"/>
    </source>
</evidence>
<evidence type="ECO:0000313" key="6">
    <source>
        <dbReference type="Proteomes" id="UP000292927"/>
    </source>
</evidence>
<dbReference type="OrthoDB" id="9801546at2"/>
<feature type="domain" description="HTH gntR-type" evidence="4">
    <location>
        <begin position="246"/>
        <end position="314"/>
    </location>
</feature>
<dbReference type="GO" id="GO:0003677">
    <property type="term" value="F:DNA binding"/>
    <property type="evidence" value="ECO:0007669"/>
    <property type="project" value="UniProtKB-KW"/>
</dbReference>
<dbReference type="GO" id="GO:0003700">
    <property type="term" value="F:DNA-binding transcription factor activity"/>
    <property type="evidence" value="ECO:0007669"/>
    <property type="project" value="InterPro"/>
</dbReference>
<proteinExistence type="predicted"/>
<dbReference type="AlphaFoldDB" id="A0A4Q7PKJ3"/>
<dbReference type="InterPro" id="IPR050679">
    <property type="entry name" value="Bact_HTH_transcr_reg"/>
</dbReference>
<accession>A0A4Q7PKJ3</accession>
<sequence length="489" mass="56418">MKYDKFQYYRLFEILKNKIETGLIPKGTMLPSFADLCKEYKVSNKTIRRVAAMLSDAGLIETKERQLSVVIYDQADPGNDLAYNLHEPNVPVMTDILKTAEIVYYPFICHGISLCNKYDWDIPEKIVRQLNPRIPRLFWKNSKQIWRFFIARCENELSLHIVDSLGFLGVEYRENNFDSRVRYQQTLLNFIQKSRTSAPTSDAIKDFLAYIHDITISREDFQCYVPVDSPFRIGVQGLDQWMKTADERYSSVYLDILGLIAIGYYQPGDRLPSHAQMQKQYGVSVNTTTQAIQCLQKWGVVEATRGKGIFVSSNIEALNDIHVDPELIASHLRRYFECLELLSLTAEGVAYQAAVHVANEQIRKLIQRLDEAEKYSCLYQADPIVLLEFLIEHIPFDALRSIYTIILENYRIGRKIPKLINRANASGKLEIHGMCKEAANALLEGDQSLFAKQAAAMFKYTHQLIVEECKRLGYWETVKKIYDGSQLWK</sequence>
<keyword evidence="1" id="KW-0805">Transcription regulation</keyword>
<dbReference type="CDD" id="cd07377">
    <property type="entry name" value="WHTH_GntR"/>
    <property type="match status" value="1"/>
</dbReference>
<organism evidence="5 6">
    <name type="scientific">Cuneatibacter caecimuris</name>
    <dbReference type="NCBI Taxonomy" id="1796618"/>
    <lineage>
        <taxon>Bacteria</taxon>
        <taxon>Bacillati</taxon>
        <taxon>Bacillota</taxon>
        <taxon>Clostridia</taxon>
        <taxon>Lachnospirales</taxon>
        <taxon>Lachnospiraceae</taxon>
        <taxon>Cuneatibacter</taxon>
    </lineage>
</organism>
<dbReference type="InterPro" id="IPR000524">
    <property type="entry name" value="Tscrpt_reg_HTH_GntR"/>
</dbReference>
<dbReference type="Pfam" id="PF00392">
    <property type="entry name" value="GntR"/>
    <property type="match status" value="2"/>
</dbReference>
<evidence type="ECO:0000259" key="4">
    <source>
        <dbReference type="PROSITE" id="PS50949"/>
    </source>
</evidence>
<dbReference type="PANTHER" id="PTHR44846:SF1">
    <property type="entry name" value="MANNOSYL-D-GLYCERATE TRANSPORT_METABOLISM SYSTEM REPRESSOR MNGR-RELATED"/>
    <property type="match status" value="1"/>
</dbReference>
<protein>
    <submittedName>
        <fullName evidence="5">Regulatory GntR family protein</fullName>
    </submittedName>
</protein>
<dbReference type="PROSITE" id="PS50949">
    <property type="entry name" value="HTH_GNTR"/>
    <property type="match status" value="2"/>
</dbReference>
<feature type="domain" description="HTH gntR-type" evidence="4">
    <location>
        <begin position="5"/>
        <end position="74"/>
    </location>
</feature>
<gene>
    <name evidence="5" type="ORF">EV209_1913</name>
</gene>
<evidence type="ECO:0000256" key="2">
    <source>
        <dbReference type="ARBA" id="ARBA00023125"/>
    </source>
</evidence>
<evidence type="ECO:0000256" key="3">
    <source>
        <dbReference type="ARBA" id="ARBA00023163"/>
    </source>
</evidence>
<comment type="caution">
    <text evidence="5">The sequence shown here is derived from an EMBL/GenBank/DDBJ whole genome shotgun (WGS) entry which is preliminary data.</text>
</comment>
<keyword evidence="2" id="KW-0238">DNA-binding</keyword>
<dbReference type="InterPro" id="IPR036388">
    <property type="entry name" value="WH-like_DNA-bd_sf"/>
</dbReference>
<dbReference type="Gene3D" id="1.10.10.10">
    <property type="entry name" value="Winged helix-like DNA-binding domain superfamily/Winged helix DNA-binding domain"/>
    <property type="match status" value="2"/>
</dbReference>
<dbReference type="Proteomes" id="UP000292927">
    <property type="component" value="Unassembled WGS sequence"/>
</dbReference>
<keyword evidence="6" id="KW-1185">Reference proteome</keyword>
<dbReference type="InterPro" id="IPR036390">
    <property type="entry name" value="WH_DNA-bd_sf"/>
</dbReference>